<evidence type="ECO:0000256" key="1">
    <source>
        <dbReference type="ARBA" id="ARBA00001946"/>
    </source>
</evidence>
<organism evidence="8 9">
    <name type="scientific">Sphingomonas jinjuensis</name>
    <dbReference type="NCBI Taxonomy" id="535907"/>
    <lineage>
        <taxon>Bacteria</taxon>
        <taxon>Pseudomonadati</taxon>
        <taxon>Pseudomonadota</taxon>
        <taxon>Alphaproteobacteria</taxon>
        <taxon>Sphingomonadales</taxon>
        <taxon>Sphingomonadaceae</taxon>
        <taxon>Sphingomonas</taxon>
    </lineage>
</organism>
<comment type="similarity">
    <text evidence="2">Belongs to the HpcH/HpaI aldolase family.</text>
</comment>
<feature type="binding site" evidence="5">
    <location>
        <position position="110"/>
    </location>
    <ligand>
        <name>substrate</name>
    </ligand>
</feature>
<comment type="cofactor">
    <cofactor evidence="1">
        <name>Mg(2+)</name>
        <dbReference type="ChEBI" id="CHEBI:18420"/>
    </cofactor>
</comment>
<dbReference type="PIRSF" id="PIRSF015582">
    <property type="entry name" value="Cit_lyase_B"/>
    <property type="match status" value="1"/>
</dbReference>
<keyword evidence="9" id="KW-1185">Reference proteome</keyword>
<evidence type="ECO:0000256" key="5">
    <source>
        <dbReference type="PIRSR" id="PIRSR015582-1"/>
    </source>
</evidence>
<dbReference type="AlphaFoldDB" id="A0A840FCI3"/>
<dbReference type="SUPFAM" id="SSF51621">
    <property type="entry name" value="Phosphoenolpyruvate/pyruvate domain"/>
    <property type="match status" value="1"/>
</dbReference>
<proteinExistence type="inferred from homology"/>
<gene>
    <name evidence="8" type="ORF">GGQ80_001169</name>
</gene>
<evidence type="ECO:0000256" key="6">
    <source>
        <dbReference type="PIRSR" id="PIRSR015582-2"/>
    </source>
</evidence>
<dbReference type="InterPro" id="IPR011206">
    <property type="entry name" value="Citrate_lyase_beta/mcl1/mcl2"/>
</dbReference>
<feature type="binding site" evidence="5">
    <location>
        <position position="56"/>
    </location>
    <ligand>
        <name>substrate</name>
    </ligand>
</feature>
<sequence length="269" mass="27518">MPASNPRAVAKARDLACDVVILDLEDAVAPEAKPDARAAAVAAMASGFGDRERVIRINALATEWGAADLDAMRGAAVDAVLLPKVDGPDDLVAARERLGPEGPALWAMVETCAGLVALPAIAVAMRATRTTLLVAGTNDLALDLRARPGADRWPLVPALSQIVAAARAGGGEALDGVLNAIDDPDRLAAECAQGRALGFDGKTLIHPAQIAAANTAFSLQADEIAEAHAIVAAFADPAAANHGAIKVAGRMVERLHLAAAERVLALAPR</sequence>
<dbReference type="PANTHER" id="PTHR32308">
    <property type="entry name" value="LYASE BETA SUBUNIT, PUTATIVE (AFU_ORTHOLOGUE AFUA_4G13030)-RELATED"/>
    <property type="match status" value="1"/>
</dbReference>
<evidence type="ECO:0000313" key="8">
    <source>
        <dbReference type="EMBL" id="MBB4153267.1"/>
    </source>
</evidence>
<keyword evidence="8" id="KW-0456">Lyase</keyword>
<dbReference type="EC" id="4.1.3.34" evidence="8"/>
<evidence type="ECO:0000256" key="4">
    <source>
        <dbReference type="ARBA" id="ARBA00022842"/>
    </source>
</evidence>
<dbReference type="Proteomes" id="UP000529795">
    <property type="component" value="Unassembled WGS sequence"/>
</dbReference>
<dbReference type="InterPro" id="IPR040442">
    <property type="entry name" value="Pyrv_kinase-like_dom_sf"/>
</dbReference>
<dbReference type="GO" id="GO:0006107">
    <property type="term" value="P:oxaloacetate metabolic process"/>
    <property type="evidence" value="ECO:0007669"/>
    <property type="project" value="TreeGrafter"/>
</dbReference>
<feature type="domain" description="HpcH/HpaI aldolase/citrate lyase" evidence="7">
    <location>
        <begin position="2"/>
        <end position="207"/>
    </location>
</feature>
<dbReference type="GO" id="GO:0008816">
    <property type="term" value="F:citryl-CoA lyase activity"/>
    <property type="evidence" value="ECO:0007669"/>
    <property type="project" value="UniProtKB-EC"/>
</dbReference>
<dbReference type="PANTHER" id="PTHR32308:SF10">
    <property type="entry name" value="CITRATE LYASE SUBUNIT BETA"/>
    <property type="match status" value="1"/>
</dbReference>
<dbReference type="EMBL" id="JACIEV010000003">
    <property type="protein sequence ID" value="MBB4153267.1"/>
    <property type="molecule type" value="Genomic_DNA"/>
</dbReference>
<keyword evidence="4 6" id="KW-0460">Magnesium</keyword>
<evidence type="ECO:0000256" key="2">
    <source>
        <dbReference type="ARBA" id="ARBA00005568"/>
    </source>
</evidence>
<dbReference type="Gene3D" id="3.20.20.60">
    <property type="entry name" value="Phosphoenolpyruvate-binding domains"/>
    <property type="match status" value="1"/>
</dbReference>
<protein>
    <submittedName>
        <fullName evidence="8">Citrate lyase subunit beta/citryl-CoA lyase</fullName>
        <ecNumber evidence="8">4.1.3.34</ecNumber>
    </submittedName>
</protein>
<name>A0A840FCI3_9SPHN</name>
<accession>A0A840FCI3</accession>
<dbReference type="InterPro" id="IPR015813">
    <property type="entry name" value="Pyrv/PenolPyrv_kinase-like_dom"/>
</dbReference>
<dbReference type="GO" id="GO:0000287">
    <property type="term" value="F:magnesium ion binding"/>
    <property type="evidence" value="ECO:0007669"/>
    <property type="project" value="TreeGrafter"/>
</dbReference>
<dbReference type="Pfam" id="PF03328">
    <property type="entry name" value="HpcH_HpaI"/>
    <property type="match status" value="1"/>
</dbReference>
<dbReference type="InterPro" id="IPR005000">
    <property type="entry name" value="Aldolase/citrate-lyase_domain"/>
</dbReference>
<feature type="binding site" evidence="6">
    <location>
        <position position="110"/>
    </location>
    <ligand>
        <name>Mg(2+)</name>
        <dbReference type="ChEBI" id="CHEBI:18420"/>
    </ligand>
</feature>
<keyword evidence="3 6" id="KW-0479">Metal-binding</keyword>
<evidence type="ECO:0000256" key="3">
    <source>
        <dbReference type="ARBA" id="ARBA00022723"/>
    </source>
</evidence>
<evidence type="ECO:0000259" key="7">
    <source>
        <dbReference type="Pfam" id="PF03328"/>
    </source>
</evidence>
<reference evidence="8 9" key="1">
    <citation type="submission" date="2020-08" db="EMBL/GenBank/DDBJ databases">
        <title>Genomic Encyclopedia of Type Strains, Phase IV (KMG-IV): sequencing the most valuable type-strain genomes for metagenomic binning, comparative biology and taxonomic classification.</title>
        <authorList>
            <person name="Goeker M."/>
        </authorList>
    </citation>
    <scope>NUCLEOTIDE SEQUENCE [LARGE SCALE GENOMIC DNA]</scope>
    <source>
        <strain evidence="8 9">YC6723</strain>
    </source>
</reference>
<evidence type="ECO:0000313" key="9">
    <source>
        <dbReference type="Proteomes" id="UP000529795"/>
    </source>
</evidence>
<comment type="caution">
    <text evidence="8">The sequence shown here is derived from an EMBL/GenBank/DDBJ whole genome shotgun (WGS) entry which is preliminary data.</text>
</comment>
<feature type="binding site" evidence="6">
    <location>
        <position position="139"/>
    </location>
    <ligand>
        <name>Mg(2+)</name>
        <dbReference type="ChEBI" id="CHEBI:18420"/>
    </ligand>
</feature>